<name>A0A8T0NKP7_PANVG</name>
<dbReference type="EMBL" id="CM029053">
    <property type="protein sequence ID" value="KAG2547686.1"/>
    <property type="molecule type" value="Genomic_DNA"/>
</dbReference>
<evidence type="ECO:0000256" key="1">
    <source>
        <dbReference type="ARBA" id="ARBA00008668"/>
    </source>
</evidence>
<keyword evidence="2" id="KW-0378">Hydrolase</keyword>
<feature type="signal peptide" evidence="4">
    <location>
        <begin position="1"/>
        <end position="31"/>
    </location>
</feature>
<accession>A0A8T0NKP7</accession>
<keyword evidence="4" id="KW-0732">Signal</keyword>
<dbReference type="GO" id="GO:0016788">
    <property type="term" value="F:hydrolase activity, acting on ester bonds"/>
    <property type="evidence" value="ECO:0007669"/>
    <property type="project" value="InterPro"/>
</dbReference>
<organism evidence="5 6">
    <name type="scientific">Panicum virgatum</name>
    <name type="common">Blackwell switchgrass</name>
    <dbReference type="NCBI Taxonomy" id="38727"/>
    <lineage>
        <taxon>Eukaryota</taxon>
        <taxon>Viridiplantae</taxon>
        <taxon>Streptophyta</taxon>
        <taxon>Embryophyta</taxon>
        <taxon>Tracheophyta</taxon>
        <taxon>Spermatophyta</taxon>
        <taxon>Magnoliopsida</taxon>
        <taxon>Liliopsida</taxon>
        <taxon>Poales</taxon>
        <taxon>Poaceae</taxon>
        <taxon>PACMAD clade</taxon>
        <taxon>Panicoideae</taxon>
        <taxon>Panicodae</taxon>
        <taxon>Paniceae</taxon>
        <taxon>Panicinae</taxon>
        <taxon>Panicum</taxon>
        <taxon>Panicum sect. Hiantes</taxon>
    </lineage>
</organism>
<dbReference type="PANTHER" id="PTHR45648">
    <property type="entry name" value="GDSL LIPASE/ACYLHYDROLASE FAMILY PROTEIN (AFU_ORTHOLOGUE AFUA_4G14700)"/>
    <property type="match status" value="1"/>
</dbReference>
<sequence length="374" mass="39194">MASPPCGSTTICGGGLLLLLLLAFVAETVQGGASAAPALYVLGDSLADVGNNNRLATPFRADFPHNGVDYPGHLATGRFSNGHNLADFVAASLGLPSPPAYRSIGNATTGNSSIFLKGVNFASGGAGVLDGTNKGLTISFDEQIERDYSSVYGGLVQQLGQARASIHVARSIFAVGRRHRLQRHRSPRVVIIRPRRSAADELRSAVHRLVGAVPETQTAEDVRAGSAQVVLRRRRAARVLPAAAAAEPRHGVRRGGELSVGAVQRRGGRRPARHEQHAAAPGLPILLLRPVHGAAGVHSGARGEWLRRSESGVLCSGEQHCLADMHTGERALRRQGEPCLLGRRPSHGGHHGEAGGGGLQRVRASGFAGEFGRA</sequence>
<evidence type="ECO:0008006" key="7">
    <source>
        <dbReference type="Google" id="ProtNLM"/>
    </source>
</evidence>
<comment type="similarity">
    <text evidence="1">Belongs to the 'GDSL' lipolytic enzyme family.</text>
</comment>
<reference evidence="5" key="1">
    <citation type="submission" date="2020-05" db="EMBL/GenBank/DDBJ databases">
        <title>WGS assembly of Panicum virgatum.</title>
        <authorList>
            <person name="Lovell J.T."/>
            <person name="Jenkins J."/>
            <person name="Shu S."/>
            <person name="Juenger T.E."/>
            <person name="Schmutz J."/>
        </authorList>
    </citation>
    <scope>NUCLEOTIDE SEQUENCE</scope>
    <source>
        <strain evidence="5">AP13</strain>
    </source>
</reference>
<evidence type="ECO:0000313" key="6">
    <source>
        <dbReference type="Proteomes" id="UP000823388"/>
    </source>
</evidence>
<dbReference type="GO" id="GO:0016042">
    <property type="term" value="P:lipid catabolic process"/>
    <property type="evidence" value="ECO:0007669"/>
    <property type="project" value="UniProtKB-KW"/>
</dbReference>
<dbReference type="Pfam" id="PF00657">
    <property type="entry name" value="Lipase_GDSL"/>
    <property type="match status" value="1"/>
</dbReference>
<dbReference type="Proteomes" id="UP000823388">
    <property type="component" value="Chromosome 9K"/>
</dbReference>
<dbReference type="Gene3D" id="3.40.50.1110">
    <property type="entry name" value="SGNH hydrolase"/>
    <property type="match status" value="1"/>
</dbReference>
<evidence type="ECO:0000256" key="2">
    <source>
        <dbReference type="ARBA" id="ARBA00022801"/>
    </source>
</evidence>
<dbReference type="InterPro" id="IPR001087">
    <property type="entry name" value="GDSL"/>
</dbReference>
<evidence type="ECO:0000313" key="5">
    <source>
        <dbReference type="EMBL" id="KAG2547686.1"/>
    </source>
</evidence>
<dbReference type="AlphaFoldDB" id="A0A8T0NKP7"/>
<proteinExistence type="inferred from homology"/>
<comment type="caution">
    <text evidence="5">The sequence shown here is derived from an EMBL/GenBank/DDBJ whole genome shotgun (WGS) entry which is preliminary data.</text>
</comment>
<feature type="chain" id="PRO_5035735254" description="GDSL esterase/lipase" evidence="4">
    <location>
        <begin position="32"/>
        <end position="374"/>
    </location>
</feature>
<dbReference type="PANTHER" id="PTHR45648:SF132">
    <property type="entry name" value="GDSL ESTERASE_LIPASE"/>
    <property type="match status" value="1"/>
</dbReference>
<evidence type="ECO:0000256" key="4">
    <source>
        <dbReference type="SAM" id="SignalP"/>
    </source>
</evidence>
<keyword evidence="3" id="KW-0443">Lipid metabolism</keyword>
<gene>
    <name evidence="5" type="ORF">PVAP13_9KG116285</name>
</gene>
<dbReference type="InterPro" id="IPR036514">
    <property type="entry name" value="SGNH_hydro_sf"/>
</dbReference>
<keyword evidence="6" id="KW-1185">Reference proteome</keyword>
<dbReference type="InterPro" id="IPR051058">
    <property type="entry name" value="GDSL_Est/Lipase"/>
</dbReference>
<keyword evidence="3" id="KW-0442">Lipid degradation</keyword>
<evidence type="ECO:0000256" key="3">
    <source>
        <dbReference type="ARBA" id="ARBA00022963"/>
    </source>
</evidence>
<protein>
    <recommendedName>
        <fullName evidence="7">GDSL esterase/lipase</fullName>
    </recommendedName>
</protein>